<organism evidence="1 2">
    <name type="scientific">Colwellia psychrerythraea</name>
    <name type="common">Vibrio psychroerythus</name>
    <dbReference type="NCBI Taxonomy" id="28229"/>
    <lineage>
        <taxon>Bacteria</taxon>
        <taxon>Pseudomonadati</taxon>
        <taxon>Pseudomonadota</taxon>
        <taxon>Gammaproteobacteria</taxon>
        <taxon>Alteromonadales</taxon>
        <taxon>Colwelliaceae</taxon>
        <taxon>Colwellia</taxon>
    </lineage>
</organism>
<comment type="caution">
    <text evidence="1">The sequence shown here is derived from an EMBL/GenBank/DDBJ whole genome shotgun (WGS) entry which is preliminary data.</text>
</comment>
<dbReference type="Proteomes" id="UP000029843">
    <property type="component" value="Unassembled WGS sequence"/>
</dbReference>
<evidence type="ECO:0000313" key="1">
    <source>
        <dbReference type="EMBL" id="KGJ92709.1"/>
    </source>
</evidence>
<reference evidence="1 2" key="1">
    <citation type="submission" date="2014-08" db="EMBL/GenBank/DDBJ databases">
        <title>Genomic and Phenotypic Diversity of Colwellia psychrerythraea strains from Disparate Marine Basins.</title>
        <authorList>
            <person name="Techtmann S.M."/>
            <person name="Stelling S.C."/>
            <person name="Utturkar S.M."/>
            <person name="Alshibli N."/>
            <person name="Harris A."/>
            <person name="Brown S.D."/>
            <person name="Hazen T.C."/>
        </authorList>
    </citation>
    <scope>NUCLEOTIDE SEQUENCE [LARGE SCALE GENOMIC DNA]</scope>
    <source>
        <strain evidence="1 2">ND2E</strain>
    </source>
</reference>
<dbReference type="EMBL" id="JQED01000017">
    <property type="protein sequence ID" value="KGJ92709.1"/>
    <property type="molecule type" value="Genomic_DNA"/>
</dbReference>
<dbReference type="AlphaFoldDB" id="A0A099KPM5"/>
<accession>A0A099KPM5</accession>
<protein>
    <submittedName>
        <fullName evidence="1">Uncharacterized protein</fullName>
    </submittedName>
</protein>
<gene>
    <name evidence="1" type="ORF">ND2E_2957</name>
</gene>
<name>A0A099KPM5_COLPS</name>
<sequence length="38" mass="4097">MRSPVIAVRWANLTFTSAEYYSPSKESSKSSSSGNSPS</sequence>
<proteinExistence type="predicted"/>
<evidence type="ECO:0000313" key="2">
    <source>
        <dbReference type="Proteomes" id="UP000029843"/>
    </source>
</evidence>